<protein>
    <submittedName>
        <fullName evidence="2">DUF1844 domain-containing protein</fullName>
    </submittedName>
</protein>
<organism evidence="2 3">
    <name type="scientific">SAR324 cluster bacterium</name>
    <dbReference type="NCBI Taxonomy" id="2024889"/>
    <lineage>
        <taxon>Bacteria</taxon>
        <taxon>Deltaproteobacteria</taxon>
        <taxon>SAR324 cluster</taxon>
    </lineage>
</organism>
<dbReference type="AlphaFoldDB" id="A0A7X9IL94"/>
<reference evidence="2 3" key="1">
    <citation type="journal article" date="2020" name="Biotechnol. Biofuels">
        <title>New insights from the biogas microbiome by comprehensive genome-resolved metagenomics of nearly 1600 species originating from multiple anaerobic digesters.</title>
        <authorList>
            <person name="Campanaro S."/>
            <person name="Treu L."/>
            <person name="Rodriguez-R L.M."/>
            <person name="Kovalovszki A."/>
            <person name="Ziels R.M."/>
            <person name="Maus I."/>
            <person name="Zhu X."/>
            <person name="Kougias P.G."/>
            <person name="Basile A."/>
            <person name="Luo G."/>
            <person name="Schluter A."/>
            <person name="Konstantinidis K.T."/>
            <person name="Angelidaki I."/>
        </authorList>
    </citation>
    <scope>NUCLEOTIDE SEQUENCE [LARGE SCALE GENOMIC DNA]</scope>
    <source>
        <strain evidence="2">AS27yjCOA_65</strain>
    </source>
</reference>
<sequence length="135" mass="15235">MNEKEKNEETFKVSDKRRFDSDGDVRQESSQKIDASKHESVNKEASARRNDKLPEISFSSFVVSLATQALMQLGEVPPPPGVDLKADKIAAKQTIDLLVILREKTKGNLDKNESELLEEALYNTQMAYVRHSSVR</sequence>
<evidence type="ECO:0000313" key="3">
    <source>
        <dbReference type="Proteomes" id="UP000524246"/>
    </source>
</evidence>
<proteinExistence type="predicted"/>
<dbReference type="InterPro" id="IPR014995">
    <property type="entry name" value="DUF1844"/>
</dbReference>
<feature type="region of interest" description="Disordered" evidence="1">
    <location>
        <begin position="1"/>
        <end position="49"/>
    </location>
</feature>
<evidence type="ECO:0000313" key="2">
    <source>
        <dbReference type="EMBL" id="NMC63914.1"/>
    </source>
</evidence>
<dbReference type="Proteomes" id="UP000524246">
    <property type="component" value="Unassembled WGS sequence"/>
</dbReference>
<dbReference type="Pfam" id="PF08899">
    <property type="entry name" value="DUF1844"/>
    <property type="match status" value="1"/>
</dbReference>
<comment type="caution">
    <text evidence="2">The sequence shown here is derived from an EMBL/GenBank/DDBJ whole genome shotgun (WGS) entry which is preliminary data.</text>
</comment>
<dbReference type="EMBL" id="JAAZON010000552">
    <property type="protein sequence ID" value="NMC63914.1"/>
    <property type="molecule type" value="Genomic_DNA"/>
</dbReference>
<accession>A0A7X9IL94</accession>
<name>A0A7X9IL94_9DELT</name>
<gene>
    <name evidence="2" type="ORF">GYA55_12190</name>
</gene>
<evidence type="ECO:0000256" key="1">
    <source>
        <dbReference type="SAM" id="MobiDB-lite"/>
    </source>
</evidence>